<proteinExistence type="predicted"/>
<dbReference type="AlphaFoldDB" id="A0A3E4WZV1"/>
<comment type="caution">
    <text evidence="1">The sequence shown here is derived from an EMBL/GenBank/DDBJ whole genome shotgun (WGS) entry which is preliminary data.</text>
</comment>
<sequence>MTSLQIAEITGKTHSNVMRDIRNILEQLEEKHKFNFELMFKITKLGNNAERKDPYYLLTKKDCLLLASGYDANLRAKIINRWEELEENKRELFRKREKSLLSKI</sequence>
<evidence type="ECO:0000313" key="2">
    <source>
        <dbReference type="Proteomes" id="UP000261003"/>
    </source>
</evidence>
<name>A0A3E4WZV1_PHOVU</name>
<gene>
    <name evidence="1" type="ORF">DXC16_02450</name>
</gene>
<organism evidence="1 2">
    <name type="scientific">Phocaeicola vulgatus</name>
    <name type="common">Bacteroides vulgatus</name>
    <dbReference type="NCBI Taxonomy" id="821"/>
    <lineage>
        <taxon>Bacteria</taxon>
        <taxon>Pseudomonadati</taxon>
        <taxon>Bacteroidota</taxon>
        <taxon>Bacteroidia</taxon>
        <taxon>Bacteroidales</taxon>
        <taxon>Bacteroidaceae</taxon>
        <taxon>Phocaeicola</taxon>
    </lineage>
</organism>
<accession>A0A3E4WZV1</accession>
<dbReference type="Pfam" id="PF09669">
    <property type="entry name" value="Phage_pRha"/>
    <property type="match status" value="1"/>
</dbReference>
<reference evidence="1 2" key="1">
    <citation type="submission" date="2018-08" db="EMBL/GenBank/DDBJ databases">
        <title>A genome reference for cultivated species of the human gut microbiota.</title>
        <authorList>
            <person name="Zou Y."/>
            <person name="Xue W."/>
            <person name="Luo G."/>
        </authorList>
    </citation>
    <scope>NUCLEOTIDE SEQUENCE [LARGE SCALE GENOMIC DNA]</scope>
    <source>
        <strain evidence="1 2">OM08-13BH</strain>
    </source>
</reference>
<dbReference type="EMBL" id="QSTG01000002">
    <property type="protein sequence ID" value="RGM47849.1"/>
    <property type="molecule type" value="Genomic_DNA"/>
</dbReference>
<dbReference type="RefSeq" id="WP_117712008.1">
    <property type="nucleotide sequence ID" value="NZ_QSTG01000002.1"/>
</dbReference>
<dbReference type="InterPro" id="IPR014054">
    <property type="entry name" value="Phage_regulatory_Rha"/>
</dbReference>
<evidence type="ECO:0000313" key="1">
    <source>
        <dbReference type="EMBL" id="RGM47849.1"/>
    </source>
</evidence>
<protein>
    <submittedName>
        <fullName evidence="1">Rha family transcriptional regulator</fullName>
    </submittedName>
</protein>
<dbReference type="Proteomes" id="UP000261003">
    <property type="component" value="Unassembled WGS sequence"/>
</dbReference>